<dbReference type="Proteomes" id="UP000000689">
    <property type="component" value="Chromosome 5"/>
</dbReference>
<organism evidence="2 3">
    <name type="scientific">Naumovozyma dairenensis (strain ATCC 10597 / BCRC 20456 / CBS 421 / NBRC 0211 / NRRL Y-12639)</name>
    <name type="common">Saccharomyces dairenensis</name>
    <dbReference type="NCBI Taxonomy" id="1071378"/>
    <lineage>
        <taxon>Eukaryota</taxon>
        <taxon>Fungi</taxon>
        <taxon>Dikarya</taxon>
        <taxon>Ascomycota</taxon>
        <taxon>Saccharomycotina</taxon>
        <taxon>Saccharomycetes</taxon>
        <taxon>Saccharomycetales</taxon>
        <taxon>Saccharomycetaceae</taxon>
        <taxon>Naumovozyma</taxon>
    </lineage>
</organism>
<dbReference type="GeneID" id="11498659"/>
<sequence length="198" mass="23878">MFLKHFCTKGSTISNVRRVLPINNSHFTKIAYRTITNTPYYLKSKRSKHQQNKVEVNSLEDLVKFDSLDDVDPAVIKKLIDEKTQELNLKDELKMLKDFQENEKSLTNKDIPLKKFWRPFWIFLLLSSSVYLTCHYFWWKYMYEEREIDLQNQVNDLEFKLKELMRNANINGELNTERNVSLDNSEEVAAKKRWFWNR</sequence>
<proteinExistence type="predicted"/>
<dbReference type="GO" id="GO:1990524">
    <property type="term" value="C:INA complex"/>
    <property type="evidence" value="ECO:0007669"/>
    <property type="project" value="EnsemblFungi"/>
</dbReference>
<evidence type="ECO:0000256" key="1">
    <source>
        <dbReference type="SAM" id="Phobius"/>
    </source>
</evidence>
<feature type="transmembrane region" description="Helical" evidence="1">
    <location>
        <begin position="120"/>
        <end position="139"/>
    </location>
</feature>
<evidence type="ECO:0000313" key="3">
    <source>
        <dbReference type="Proteomes" id="UP000000689"/>
    </source>
</evidence>
<dbReference type="GO" id="GO:0033615">
    <property type="term" value="P:mitochondrial proton-transporting ATP synthase complex assembly"/>
    <property type="evidence" value="ECO:0007669"/>
    <property type="project" value="EnsemblFungi"/>
</dbReference>
<dbReference type="GO" id="GO:1990677">
    <property type="term" value="C:mitochondrial inner membrane assembly complex"/>
    <property type="evidence" value="ECO:0007669"/>
    <property type="project" value="EnsemblFungi"/>
</dbReference>
<evidence type="ECO:0008006" key="4">
    <source>
        <dbReference type="Google" id="ProtNLM"/>
    </source>
</evidence>
<dbReference type="HOGENOM" id="CLU_127263_0_0_1"/>
<dbReference type="AlphaFoldDB" id="G0WBG1"/>
<dbReference type="EMBL" id="HE580271">
    <property type="protein sequence ID" value="CCD25081.1"/>
    <property type="molecule type" value="Genomic_DNA"/>
</dbReference>
<dbReference type="eggNOG" id="ENOG502S3U1">
    <property type="taxonomic scope" value="Eukaryota"/>
</dbReference>
<reference evidence="2 3" key="1">
    <citation type="journal article" date="2011" name="Proc. Natl. Acad. Sci. U.S.A.">
        <title>Evolutionary erosion of yeast sex chromosomes by mating-type switching accidents.</title>
        <authorList>
            <person name="Gordon J.L."/>
            <person name="Armisen D."/>
            <person name="Proux-Wera E."/>
            <person name="Oheigeartaigh S.S."/>
            <person name="Byrne K.P."/>
            <person name="Wolfe K.H."/>
        </authorList>
    </citation>
    <scope>NUCLEOTIDE SEQUENCE [LARGE SCALE GENOMIC DNA]</scope>
    <source>
        <strain evidence="3">ATCC 10597 / BCRC 20456 / CBS 421 / NBRC 0211 / NRRL Y-12639</strain>
    </source>
</reference>
<dbReference type="OrthoDB" id="4082954at2759"/>
<keyword evidence="1" id="KW-0472">Membrane</keyword>
<dbReference type="RefSeq" id="XP_003670324.1">
    <property type="nucleotide sequence ID" value="XM_003670276.1"/>
</dbReference>
<name>G0WBG1_NAUDC</name>
<keyword evidence="1" id="KW-0812">Transmembrane</keyword>
<accession>G0WBG1</accession>
<dbReference type="KEGG" id="ndi:NDAI_0E02640"/>
<protein>
    <recommendedName>
        <fullName evidence="4">Inner membrane assembly complex subunit 17</fullName>
    </recommendedName>
</protein>
<keyword evidence="1" id="KW-1133">Transmembrane helix</keyword>
<evidence type="ECO:0000313" key="2">
    <source>
        <dbReference type="EMBL" id="CCD25081.1"/>
    </source>
</evidence>
<gene>
    <name evidence="2" type="primary">NDAI0E02640</name>
    <name evidence="2" type="ordered locus">NDAI_0E02640</name>
</gene>
<keyword evidence="3" id="KW-1185">Reference proteome</keyword>